<dbReference type="EMBL" id="KF582788">
    <property type="protein sequence ID" value="AIA80113.1"/>
    <property type="molecule type" value="Genomic_DNA"/>
</dbReference>
<dbReference type="PROSITE" id="PS51257">
    <property type="entry name" value="PROKAR_LIPOPROTEIN"/>
    <property type="match status" value="1"/>
</dbReference>
<gene>
    <name evidence="1" type="ORF">JS09_0146</name>
</gene>
<evidence type="ECO:0000313" key="1">
    <source>
        <dbReference type="EMBL" id="AIA80113.1"/>
    </source>
</evidence>
<dbReference type="InterPro" id="IPR035146">
    <property type="entry name" value="DUF5481"/>
</dbReference>
<evidence type="ECO:0000313" key="2">
    <source>
        <dbReference type="Proteomes" id="UP000019733"/>
    </source>
</evidence>
<dbReference type="GeneID" id="19524871"/>
<protein>
    <submittedName>
        <fullName evidence="1">Membrane protein</fullName>
    </submittedName>
</protein>
<dbReference type="RefSeq" id="YP_009037469.1">
    <property type="nucleotide sequence ID" value="NC_024124.2"/>
</dbReference>
<dbReference type="KEGG" id="vg:19524871"/>
<reference evidence="1" key="1">
    <citation type="submission" date="2015-07" db="EMBL/GenBank/DDBJ databases">
        <title>Isolation and characterization of a novel lytic T4-like coliphage vB_EcoM_JS09 infecting APEC.</title>
        <authorList>
            <person name="Zhou Y."/>
            <person name="Bao H.D."/>
            <person name="Zhang H."/>
            <person name="Wang R."/>
        </authorList>
    </citation>
    <scope>NUCLEOTIDE SEQUENCE</scope>
</reference>
<keyword evidence="2" id="KW-1185">Reference proteome</keyword>
<organism evidence="1 2">
    <name type="scientific">Escherichia phage vB_EcoM_JS09</name>
    <dbReference type="NCBI Taxonomy" id="1430444"/>
    <lineage>
        <taxon>Viruses</taxon>
        <taxon>Duplodnaviria</taxon>
        <taxon>Heunggongvirae</taxon>
        <taxon>Uroviricota</taxon>
        <taxon>Caudoviricetes</taxon>
        <taxon>Pantevenvirales</taxon>
        <taxon>Straboviridae</taxon>
        <taxon>Tevenvirinae</taxon>
        <taxon>Mosigvirus</taxon>
        <taxon>Mosigvirus JS09</taxon>
    </lineage>
</organism>
<dbReference type="Proteomes" id="UP000019733">
    <property type="component" value="Segment"/>
</dbReference>
<name>A0A060BMR7_9CAUD</name>
<dbReference type="OrthoDB" id="31523at10239"/>
<dbReference type="Pfam" id="PF17578">
    <property type="entry name" value="DUF5481"/>
    <property type="match status" value="1"/>
</dbReference>
<accession>A0A060BMR7</accession>
<sequence>MKKLIALAMVFGLTGCGAHGFIPNNVGQLIYNPNVKQYDQPKVEVEDPVTVGNRMIQADAHAQRYRDSDTVALSKEQRVKEHCLQATEIAFIRYVETTGKEPTQKQIANNYVQCIERLNKFN</sequence>
<proteinExistence type="predicted"/>